<proteinExistence type="predicted"/>
<dbReference type="EMBL" id="BGZK01001127">
    <property type="protein sequence ID" value="GBP71960.1"/>
    <property type="molecule type" value="Genomic_DNA"/>
</dbReference>
<organism evidence="1 2">
    <name type="scientific">Eumeta variegata</name>
    <name type="common">Bagworm moth</name>
    <name type="synonym">Eumeta japonica</name>
    <dbReference type="NCBI Taxonomy" id="151549"/>
    <lineage>
        <taxon>Eukaryota</taxon>
        <taxon>Metazoa</taxon>
        <taxon>Ecdysozoa</taxon>
        <taxon>Arthropoda</taxon>
        <taxon>Hexapoda</taxon>
        <taxon>Insecta</taxon>
        <taxon>Pterygota</taxon>
        <taxon>Neoptera</taxon>
        <taxon>Endopterygota</taxon>
        <taxon>Lepidoptera</taxon>
        <taxon>Glossata</taxon>
        <taxon>Ditrysia</taxon>
        <taxon>Tineoidea</taxon>
        <taxon>Psychidae</taxon>
        <taxon>Oiketicinae</taxon>
        <taxon>Eumeta</taxon>
    </lineage>
</organism>
<keyword evidence="2" id="KW-1185">Reference proteome</keyword>
<dbReference type="AlphaFoldDB" id="A0A4C1YAA2"/>
<accession>A0A4C1YAA2</accession>
<reference evidence="1 2" key="1">
    <citation type="journal article" date="2019" name="Commun. Biol.">
        <title>The bagworm genome reveals a unique fibroin gene that provides high tensile strength.</title>
        <authorList>
            <person name="Kono N."/>
            <person name="Nakamura H."/>
            <person name="Ohtoshi R."/>
            <person name="Tomita M."/>
            <person name="Numata K."/>
            <person name="Arakawa K."/>
        </authorList>
    </citation>
    <scope>NUCLEOTIDE SEQUENCE [LARGE SCALE GENOMIC DNA]</scope>
</reference>
<evidence type="ECO:0000313" key="1">
    <source>
        <dbReference type="EMBL" id="GBP71960.1"/>
    </source>
</evidence>
<evidence type="ECO:0000313" key="2">
    <source>
        <dbReference type="Proteomes" id="UP000299102"/>
    </source>
</evidence>
<gene>
    <name evidence="1" type="ORF">EVAR_47906_1</name>
</gene>
<dbReference type="Proteomes" id="UP000299102">
    <property type="component" value="Unassembled WGS sequence"/>
</dbReference>
<name>A0A4C1YAA2_EUMVA</name>
<comment type="caution">
    <text evidence="1">The sequence shown here is derived from an EMBL/GenBank/DDBJ whole genome shotgun (WGS) entry which is preliminary data.</text>
</comment>
<sequence length="98" mass="11183">MLYRIVQLPVGVPNLNAEEHPPKMTLARAAQQWLKEYSKAQGFKDDEAVVAAVQEFLAYEISGSPLPPPLPHFPTLITLPIHDILLLSKRLETHWWLF</sequence>
<protein>
    <submittedName>
        <fullName evidence="1">Uncharacterized protein</fullName>
    </submittedName>
</protein>